<dbReference type="PANTHER" id="PTHR13513:SF9">
    <property type="entry name" value="E3 UBIQUITIN-PROTEIN LIGASE UBR7-RELATED"/>
    <property type="match status" value="1"/>
</dbReference>
<feature type="compositionally biased region" description="Acidic residues" evidence="1">
    <location>
        <begin position="63"/>
        <end position="75"/>
    </location>
</feature>
<evidence type="ECO:0000256" key="1">
    <source>
        <dbReference type="SAM" id="MobiDB-lite"/>
    </source>
</evidence>
<dbReference type="InParanoid" id="A0A448YGB3"/>
<dbReference type="PANTHER" id="PTHR13513">
    <property type="entry name" value="E3 UBIQUITIN-PROTEIN LIGASE UBR7"/>
    <property type="match status" value="1"/>
</dbReference>
<proteinExistence type="predicted"/>
<dbReference type="EMBL" id="CAACVR010000001">
    <property type="protein sequence ID" value="VEU19995.1"/>
    <property type="molecule type" value="Genomic_DNA"/>
</dbReference>
<dbReference type="InterPro" id="IPR040204">
    <property type="entry name" value="UBR7"/>
</dbReference>
<evidence type="ECO:0000313" key="3">
    <source>
        <dbReference type="Proteomes" id="UP000290900"/>
    </source>
</evidence>
<dbReference type="AlphaFoldDB" id="A0A448YGB3"/>
<dbReference type="GO" id="GO:0061630">
    <property type="term" value="F:ubiquitin protein ligase activity"/>
    <property type="evidence" value="ECO:0007669"/>
    <property type="project" value="InterPro"/>
</dbReference>
<dbReference type="GO" id="GO:0008270">
    <property type="term" value="F:zinc ion binding"/>
    <property type="evidence" value="ECO:0007669"/>
    <property type="project" value="InterPro"/>
</dbReference>
<feature type="compositionally biased region" description="Basic and acidic residues" evidence="1">
    <location>
        <begin position="27"/>
        <end position="39"/>
    </location>
</feature>
<keyword evidence="3" id="KW-1185">Reference proteome</keyword>
<protein>
    <submittedName>
        <fullName evidence="2">DEKNAAC100408</fullName>
    </submittedName>
</protein>
<dbReference type="Proteomes" id="UP000290900">
    <property type="component" value="Unassembled WGS sequence"/>
</dbReference>
<dbReference type="OrthoDB" id="5795902at2759"/>
<gene>
    <name evidence="2" type="ORF">BRENAR_LOCUS730</name>
</gene>
<organism evidence="2 3">
    <name type="scientific">Brettanomyces naardenensis</name>
    <name type="common">Yeast</name>
    <dbReference type="NCBI Taxonomy" id="13370"/>
    <lineage>
        <taxon>Eukaryota</taxon>
        <taxon>Fungi</taxon>
        <taxon>Dikarya</taxon>
        <taxon>Ascomycota</taxon>
        <taxon>Saccharomycotina</taxon>
        <taxon>Pichiomycetes</taxon>
        <taxon>Pichiales</taxon>
        <taxon>Pichiaceae</taxon>
        <taxon>Brettanomyces</taxon>
    </lineage>
</organism>
<sequence>MFQCQFGQACGEDWYHEECIMGLKPNTIDRRPHPKDGVGRHHLSSKPGQNATSDEKQPVVDVSEAEEEEEDDGEDILPMPGFPNLETFDTIVCWICVSKFKVEFDRLAILLDCQKVYHVKANSIEERETLLNGTRNNSGGAKRTKQDFPYTILLKKDFKKQIKHTVIENKPENRSLIKLLKEFPYMYDSDPIYKPPEDSDDDNSSVFELGLKELSKVPVEQAITGMQAYDKIKSKLTEFLRPFAEQKKIVTEEEVKKFFSKEMADKK</sequence>
<reference evidence="2 3" key="1">
    <citation type="submission" date="2018-12" db="EMBL/GenBank/DDBJ databases">
        <authorList>
            <person name="Tiukova I."/>
            <person name="Dainat J."/>
        </authorList>
    </citation>
    <scope>NUCLEOTIDE SEQUENCE [LARGE SCALE GENOMIC DNA]</scope>
</reference>
<feature type="region of interest" description="Disordered" evidence="1">
    <location>
        <begin position="26"/>
        <end position="79"/>
    </location>
</feature>
<name>A0A448YGB3_BRENA</name>
<accession>A0A448YGB3</accession>
<evidence type="ECO:0000313" key="2">
    <source>
        <dbReference type="EMBL" id="VEU19995.1"/>
    </source>
</evidence>
<dbReference type="GO" id="GO:0005737">
    <property type="term" value="C:cytoplasm"/>
    <property type="evidence" value="ECO:0007669"/>
    <property type="project" value="TreeGrafter"/>
</dbReference>